<dbReference type="OrthoDB" id="277832at2759"/>
<dbReference type="Pfam" id="PF10469">
    <property type="entry name" value="AKAP7_NLS"/>
    <property type="match status" value="1"/>
</dbReference>
<feature type="region of interest" description="Disordered" evidence="2">
    <location>
        <begin position="131"/>
        <end position="155"/>
    </location>
</feature>
<dbReference type="InterPro" id="IPR004088">
    <property type="entry name" value="KH_dom_type_1"/>
</dbReference>
<dbReference type="GO" id="GO:0005634">
    <property type="term" value="C:nucleus"/>
    <property type="evidence" value="ECO:0007669"/>
    <property type="project" value="TreeGrafter"/>
</dbReference>
<keyword evidence="1" id="KW-0694">RNA-binding</keyword>
<dbReference type="InterPro" id="IPR019510">
    <property type="entry name" value="AKAP7-like_phosphoesterase"/>
</dbReference>
<accession>A0A835XLJ8</accession>
<dbReference type="EMBL" id="JAEHOE010000114">
    <property type="protein sequence ID" value="KAG2486288.1"/>
    <property type="molecule type" value="Genomic_DNA"/>
</dbReference>
<feature type="region of interest" description="Disordered" evidence="2">
    <location>
        <begin position="87"/>
        <end position="113"/>
    </location>
</feature>
<feature type="compositionally biased region" description="Gly residues" evidence="2">
    <location>
        <begin position="368"/>
        <end position="379"/>
    </location>
</feature>
<evidence type="ECO:0000256" key="2">
    <source>
        <dbReference type="SAM" id="MobiDB-lite"/>
    </source>
</evidence>
<protein>
    <recommendedName>
        <fullName evidence="3">K Homology domain-containing protein</fullName>
    </recommendedName>
</protein>
<evidence type="ECO:0000313" key="4">
    <source>
        <dbReference type="EMBL" id="KAG2486288.1"/>
    </source>
</evidence>
<keyword evidence="5" id="KW-1185">Reference proteome</keyword>
<dbReference type="InterPro" id="IPR004087">
    <property type="entry name" value="KH_dom"/>
</dbReference>
<dbReference type="InterPro" id="IPR036612">
    <property type="entry name" value="KH_dom_type_1_sf"/>
</dbReference>
<dbReference type="PROSITE" id="PS50084">
    <property type="entry name" value="KH_TYPE_1"/>
    <property type="match status" value="1"/>
</dbReference>
<feature type="region of interest" description="Disordered" evidence="2">
    <location>
        <begin position="365"/>
        <end position="386"/>
    </location>
</feature>
<dbReference type="Proteomes" id="UP000612055">
    <property type="component" value="Unassembled WGS sequence"/>
</dbReference>
<evidence type="ECO:0000259" key="3">
    <source>
        <dbReference type="SMART" id="SM00322"/>
    </source>
</evidence>
<name>A0A835XLJ8_9CHLO</name>
<reference evidence="4" key="1">
    <citation type="journal article" date="2020" name="bioRxiv">
        <title>Comparative genomics of Chlamydomonas.</title>
        <authorList>
            <person name="Craig R.J."/>
            <person name="Hasan A.R."/>
            <person name="Ness R.W."/>
            <person name="Keightley P.D."/>
        </authorList>
    </citation>
    <scope>NUCLEOTIDE SEQUENCE</scope>
    <source>
        <strain evidence="4">CCAP 11/70</strain>
    </source>
</reference>
<evidence type="ECO:0000256" key="1">
    <source>
        <dbReference type="PROSITE-ProRule" id="PRU00117"/>
    </source>
</evidence>
<organism evidence="4 5">
    <name type="scientific">Edaphochlamys debaryana</name>
    <dbReference type="NCBI Taxonomy" id="47281"/>
    <lineage>
        <taxon>Eukaryota</taxon>
        <taxon>Viridiplantae</taxon>
        <taxon>Chlorophyta</taxon>
        <taxon>core chlorophytes</taxon>
        <taxon>Chlorophyceae</taxon>
        <taxon>CS clade</taxon>
        <taxon>Chlamydomonadales</taxon>
        <taxon>Chlamydomonadales incertae sedis</taxon>
        <taxon>Edaphochlamys</taxon>
    </lineage>
</organism>
<feature type="domain" description="K Homology" evidence="3">
    <location>
        <begin position="76"/>
        <end position="180"/>
    </location>
</feature>
<feature type="compositionally biased region" description="Gly residues" evidence="2">
    <location>
        <begin position="144"/>
        <end position="155"/>
    </location>
</feature>
<dbReference type="PANTHER" id="PTHR13360">
    <property type="entry name" value="ACTIVATING SIGNAL COINTEGRATOR 1 COMPLEX SUBUNIT 1"/>
    <property type="match status" value="1"/>
</dbReference>
<dbReference type="Pfam" id="PF00013">
    <property type="entry name" value="KH_1"/>
    <property type="match status" value="1"/>
</dbReference>
<dbReference type="GO" id="GO:0006355">
    <property type="term" value="P:regulation of DNA-templated transcription"/>
    <property type="evidence" value="ECO:0007669"/>
    <property type="project" value="TreeGrafter"/>
</dbReference>
<dbReference type="AlphaFoldDB" id="A0A835XLJ8"/>
<dbReference type="Gene3D" id="3.90.1140.10">
    <property type="entry name" value="Cyclic phosphodiesterase"/>
    <property type="match status" value="1"/>
</dbReference>
<gene>
    <name evidence="4" type="ORF">HYH03_014993</name>
</gene>
<evidence type="ECO:0000313" key="5">
    <source>
        <dbReference type="Proteomes" id="UP000612055"/>
    </source>
</evidence>
<dbReference type="GO" id="GO:0003723">
    <property type="term" value="F:RNA binding"/>
    <property type="evidence" value="ECO:0007669"/>
    <property type="project" value="UniProtKB-UniRule"/>
</dbReference>
<dbReference type="Gene3D" id="3.30.1370.10">
    <property type="entry name" value="K Homology domain, type 1"/>
    <property type="match status" value="1"/>
</dbReference>
<dbReference type="SUPFAM" id="SSF54791">
    <property type="entry name" value="Eukaryotic type KH-domain (KH-domain type I)"/>
    <property type="match status" value="1"/>
</dbReference>
<dbReference type="InterPro" id="IPR009210">
    <property type="entry name" value="ASCC1"/>
</dbReference>
<sequence length="431" mass="45834">MADVDVLFPRLVSVGSRSYRVQGSANNCIAHAPERGEHAVGSRFINDEDEEPMPSTATEGDEEIDESLISQEGNQFVAKLSFPLPAPHHPMHLGPPPQPLTQPLTPPPATSELFPFLIGREGRTRKRIEAETGASLAIPRKPAGPGGAAGAGGGGGEVTIKGPTRAAVSSAYVRCQLAMAEALGGRHLDYNFFLSLPLASPAAVRQFEAFRRAVLNDPKVCPPSGSSGLDPSVFMAPPHLHLTLAMLKLYSDEARHRAAQVLDSLQPRVAALLEGRPLKVHLQGLEYMNDDPSAMHVLYLKVHDQTDPEAEGGSGGPLEGLCGPLEGLCDAVVEAFGGAGLLLPQDDRKVKLHATIINTRYRKRTDGAGAGGSAGGGGGRPERQPFDGRALLQEHGRLDLGIHTIEALHLSQRGAYGEDGYYRCAKRLALK</sequence>
<feature type="compositionally biased region" description="Pro residues" evidence="2">
    <location>
        <begin position="87"/>
        <end position="109"/>
    </location>
</feature>
<proteinExistence type="predicted"/>
<dbReference type="PANTHER" id="PTHR13360:SF1">
    <property type="entry name" value="ACTIVATING SIGNAL COINTEGRATOR 1 COMPLEX SUBUNIT 1"/>
    <property type="match status" value="1"/>
</dbReference>
<comment type="caution">
    <text evidence="4">The sequence shown here is derived from an EMBL/GenBank/DDBJ whole genome shotgun (WGS) entry which is preliminary data.</text>
</comment>
<dbReference type="GO" id="GO:0006307">
    <property type="term" value="P:DNA alkylation repair"/>
    <property type="evidence" value="ECO:0007669"/>
    <property type="project" value="InterPro"/>
</dbReference>
<dbReference type="SMART" id="SM00322">
    <property type="entry name" value="KH"/>
    <property type="match status" value="1"/>
</dbReference>